<evidence type="ECO:0000313" key="6">
    <source>
        <dbReference type="Proteomes" id="UP001305787"/>
    </source>
</evidence>
<gene>
    <name evidence="5" type="ORF">QIA45_04105</name>
</gene>
<evidence type="ECO:0000259" key="4">
    <source>
        <dbReference type="SMART" id="SM00363"/>
    </source>
</evidence>
<keyword evidence="3" id="KW-0694">RNA-binding</keyword>
<accession>A0ABZ0CFW5</accession>
<dbReference type="EC" id="5.4.99.-" evidence="5"/>
<evidence type="ECO:0000256" key="3">
    <source>
        <dbReference type="PROSITE-ProRule" id="PRU00182"/>
    </source>
</evidence>
<dbReference type="SUPFAM" id="SSF55120">
    <property type="entry name" value="Pseudouridine synthase"/>
    <property type="match status" value="1"/>
</dbReference>
<dbReference type="PROSITE" id="PS01129">
    <property type="entry name" value="PSI_RLU"/>
    <property type="match status" value="1"/>
</dbReference>
<dbReference type="InterPro" id="IPR020103">
    <property type="entry name" value="PsdUridine_synth_cat_dom_sf"/>
</dbReference>
<dbReference type="InterPro" id="IPR006145">
    <property type="entry name" value="PsdUridine_synth_RsuA/RluA"/>
</dbReference>
<dbReference type="PANTHER" id="PTHR21600:SF83">
    <property type="entry name" value="PSEUDOURIDYLATE SYNTHASE RPUSD4, MITOCHONDRIAL"/>
    <property type="match status" value="1"/>
</dbReference>
<dbReference type="EMBL" id="CP132457">
    <property type="protein sequence ID" value="WNY66227.1"/>
    <property type="molecule type" value="Genomic_DNA"/>
</dbReference>
<dbReference type="InterPro" id="IPR036986">
    <property type="entry name" value="S4_RNA-bd_sf"/>
</dbReference>
<dbReference type="GO" id="GO:0016853">
    <property type="term" value="F:isomerase activity"/>
    <property type="evidence" value="ECO:0007669"/>
    <property type="project" value="UniProtKB-KW"/>
</dbReference>
<dbReference type="InterPro" id="IPR002942">
    <property type="entry name" value="S4_RNA-bd"/>
</dbReference>
<evidence type="ECO:0000313" key="5">
    <source>
        <dbReference type="EMBL" id="WNY66227.1"/>
    </source>
</evidence>
<dbReference type="Proteomes" id="UP001305787">
    <property type="component" value="Chromosome"/>
</dbReference>
<dbReference type="CDD" id="cd02869">
    <property type="entry name" value="PseudoU_synth_RluA_like"/>
    <property type="match status" value="1"/>
</dbReference>
<keyword evidence="6" id="KW-1185">Reference proteome</keyword>
<proteinExistence type="inferred from homology"/>
<dbReference type="SMART" id="SM00363">
    <property type="entry name" value="S4"/>
    <property type="match status" value="1"/>
</dbReference>
<reference evidence="5" key="1">
    <citation type="submission" date="2023-07" db="EMBL/GenBank/DDBJ databases">
        <title>Genome sequencing of multiple Borrelia sensu lato isolates.</title>
        <authorList>
            <person name="Mongodin E.F."/>
            <person name="Rudenko N."/>
            <person name="Fraser C.M."/>
            <person name="Schutzer S."/>
            <person name="Luft B."/>
            <person name="Morgan R."/>
            <person name="Chastens S."/>
            <person name="Qiu W."/>
        </authorList>
    </citation>
    <scope>NUCLEOTIDE SEQUENCE [LARGE SCALE GENOMIC DNA]</scope>
    <source>
        <strain evidence="5">21038</strain>
    </source>
</reference>
<name>A0ABZ0CFW5_BORAD</name>
<organism evidence="5 6">
    <name type="scientific">Borrelia andersonii</name>
    <name type="common">Borreliella andersonii</name>
    <dbReference type="NCBI Taxonomy" id="42109"/>
    <lineage>
        <taxon>Bacteria</taxon>
        <taxon>Pseudomonadati</taxon>
        <taxon>Spirochaetota</taxon>
        <taxon>Spirochaetia</taxon>
        <taxon>Spirochaetales</taxon>
        <taxon>Borreliaceae</taxon>
        <taxon>Borreliella</taxon>
    </lineage>
</organism>
<dbReference type="Gene3D" id="3.10.290.10">
    <property type="entry name" value="RNA-binding S4 domain"/>
    <property type="match status" value="1"/>
</dbReference>
<feature type="domain" description="RNA-binding S4" evidence="4">
    <location>
        <begin position="18"/>
        <end position="74"/>
    </location>
</feature>
<comment type="similarity">
    <text evidence="1">Belongs to the pseudouridine synthase RluA family.</text>
</comment>
<dbReference type="Pfam" id="PF00849">
    <property type="entry name" value="PseudoU_synth_2"/>
    <property type="match status" value="1"/>
</dbReference>
<dbReference type="RefSeq" id="WP_316255583.1">
    <property type="nucleotide sequence ID" value="NZ_CP132457.1"/>
</dbReference>
<dbReference type="InterPro" id="IPR050188">
    <property type="entry name" value="RluA_PseudoU_synthase"/>
</dbReference>
<dbReference type="SUPFAM" id="SSF55174">
    <property type="entry name" value="Alpha-L RNA-binding motif"/>
    <property type="match status" value="1"/>
</dbReference>
<keyword evidence="2 5" id="KW-0413">Isomerase</keyword>
<protein>
    <submittedName>
        <fullName evidence="5">Pseudouridine synthase family protein</fullName>
        <ecNumber evidence="5">5.4.99.-</ecNumber>
    </submittedName>
</protein>
<sequence length="326" mass="37567">MRLDKYIFLEVLANDNGKRLDSILNKILNLSKALIIKHIRKGDIRLNGLKSHFSCRVCVGDKIYLYKSLAQSLNLTMNECFKGNIDFQCIRKRIIYEDSDLLVLDKQRGVLVHGGKDSLDFLVNAYLLSQNLRSLSFKPSAVHRLDRNTSGIIIFAKNINAARKLSAAFSGGSIIKKYFAILLGEVKSSVVYKNHLFRNKRLRKTFVLEDKGVINAITKVNPILSSKRATLAEIVIETGFTHQIRSQCSFYNHPLINDKKYCDKFKKSDYFLHAFLVEFNGIFFKKNEFCSKPSLEFLKQVKDIFGVYGFPEFFKRFFFKKNIKQG</sequence>
<evidence type="ECO:0000256" key="1">
    <source>
        <dbReference type="ARBA" id="ARBA00010876"/>
    </source>
</evidence>
<dbReference type="PROSITE" id="PS50889">
    <property type="entry name" value="S4"/>
    <property type="match status" value="1"/>
</dbReference>
<dbReference type="PANTHER" id="PTHR21600">
    <property type="entry name" value="MITOCHONDRIAL RNA PSEUDOURIDINE SYNTHASE"/>
    <property type="match status" value="1"/>
</dbReference>
<dbReference type="InterPro" id="IPR006224">
    <property type="entry name" value="PsdUridine_synth_RluA-like_CS"/>
</dbReference>
<dbReference type="Gene3D" id="3.30.2350.10">
    <property type="entry name" value="Pseudouridine synthase"/>
    <property type="match status" value="1"/>
</dbReference>
<evidence type="ECO:0000256" key="2">
    <source>
        <dbReference type="ARBA" id="ARBA00023235"/>
    </source>
</evidence>